<evidence type="ECO:0000256" key="5">
    <source>
        <dbReference type="ARBA" id="ARBA00022729"/>
    </source>
</evidence>
<dbReference type="EMBL" id="CP011034">
    <property type="protein sequence ID" value="ALS33815.1"/>
    <property type="molecule type" value="Genomic_DNA"/>
</dbReference>
<sequence>MLNKTALGVAISAALSFTVSATVQPIEKITVTANKFEQPISNVLASVSVIDRADIEKSNVRDLPSLLASQAGFQINSNGGFGQNSGVSLRGSSSRHTLILIDGVRVGSATLGYKGISNIALNTIERIEVVKGSRAAVYGSDALAGVINIITRTADNIRLDATLGSNAYQSYQVAGGTNINDLSASFNAGIEKTDGFDVLQNHAPDEDAYENKNIGFNIAYNDDYLGKLTVQTQYNEGYARYDNQYSAADSSDESNDFENYQVSLGWNKSYENQIHHIALAFSSDSQDNTSEGVVSMYETKRNQIDYTGQYIVSDELNINGGLNWYKDKIETNAGNYDKDSREVFAGFLGAYYDDNTVLANIAVRQDHDQQFGDKTTYTAAVGYHLNQFATFRASQSTGFKSPTFNDIYFPGSGNPELKPETSENKELGLLLSYQDIALEVSIFRNDFDNKIAWAPTPAGPWQPTNINEARHEGIEFSFSQQLMGFEHAFNFTYLSAEDLETGQELAYVSKNTFNWSLNKGWGDFDAGIDLQYRGDRKGKLTDLSSYTLWNLVGNYQATEQLSFSLRVENLFDKQYDEVDAYGVDLDGDYINDEFYYYNTADRRLFIGAAYQF</sequence>
<keyword evidence="5 12" id="KW-0732">Signal</keyword>
<evidence type="ECO:0000256" key="8">
    <source>
        <dbReference type="ARBA" id="ARBA00023136"/>
    </source>
</evidence>
<dbReference type="SUPFAM" id="SSF56935">
    <property type="entry name" value="Porins"/>
    <property type="match status" value="1"/>
</dbReference>
<dbReference type="InterPro" id="IPR037066">
    <property type="entry name" value="Plug_dom_sf"/>
</dbReference>
<dbReference type="InterPro" id="IPR012910">
    <property type="entry name" value="Plug_dom"/>
</dbReference>
<dbReference type="PATRIC" id="fig|1315283.4.peg.2404"/>
<keyword evidence="4 10" id="KW-0812">Transmembrane</keyword>
<dbReference type="CDD" id="cd01347">
    <property type="entry name" value="ligand_gated_channel"/>
    <property type="match status" value="1"/>
</dbReference>
<keyword evidence="7 11" id="KW-0798">TonB box</keyword>
<keyword evidence="3 10" id="KW-1134">Transmembrane beta strand</keyword>
<evidence type="ECO:0000313" key="16">
    <source>
        <dbReference type="Proteomes" id="UP000065261"/>
    </source>
</evidence>
<name>A0A0U2WFI6_9GAMM</name>
<dbReference type="Pfam" id="PF07715">
    <property type="entry name" value="Plug"/>
    <property type="match status" value="1"/>
</dbReference>
<comment type="similarity">
    <text evidence="10 11">Belongs to the TonB-dependent receptor family.</text>
</comment>
<evidence type="ECO:0000256" key="10">
    <source>
        <dbReference type="PROSITE-ProRule" id="PRU01360"/>
    </source>
</evidence>
<accession>A0A0U2WFI6</accession>
<feature type="domain" description="TonB-dependent receptor plug" evidence="14">
    <location>
        <begin position="41"/>
        <end position="146"/>
    </location>
</feature>
<feature type="signal peptide" evidence="12">
    <location>
        <begin position="1"/>
        <end position="21"/>
    </location>
</feature>
<evidence type="ECO:0000256" key="6">
    <source>
        <dbReference type="ARBA" id="ARBA00023065"/>
    </source>
</evidence>
<comment type="subcellular location">
    <subcellularLocation>
        <location evidence="1 10">Cell outer membrane</location>
        <topology evidence="1 10">Multi-pass membrane protein</topology>
    </subcellularLocation>
</comment>
<dbReference type="PANTHER" id="PTHR30069:SF53">
    <property type="entry name" value="COLICIN I RECEPTOR-RELATED"/>
    <property type="match status" value="1"/>
</dbReference>
<dbReference type="PANTHER" id="PTHR30069">
    <property type="entry name" value="TONB-DEPENDENT OUTER MEMBRANE RECEPTOR"/>
    <property type="match status" value="1"/>
</dbReference>
<keyword evidence="6" id="KW-0406">Ion transport</keyword>
<evidence type="ECO:0000256" key="11">
    <source>
        <dbReference type="RuleBase" id="RU003357"/>
    </source>
</evidence>
<evidence type="ECO:0000256" key="1">
    <source>
        <dbReference type="ARBA" id="ARBA00004571"/>
    </source>
</evidence>
<evidence type="ECO:0000259" key="14">
    <source>
        <dbReference type="Pfam" id="PF07715"/>
    </source>
</evidence>
<dbReference type="Pfam" id="PF00593">
    <property type="entry name" value="TonB_dep_Rec_b-barrel"/>
    <property type="match status" value="1"/>
</dbReference>
<dbReference type="InterPro" id="IPR036942">
    <property type="entry name" value="Beta-barrel_TonB_sf"/>
</dbReference>
<dbReference type="PROSITE" id="PS52016">
    <property type="entry name" value="TONB_DEPENDENT_REC_3"/>
    <property type="match status" value="1"/>
</dbReference>
<keyword evidence="9 10" id="KW-0998">Cell outer membrane</keyword>
<reference evidence="15 16" key="1">
    <citation type="submission" date="2015-03" db="EMBL/GenBank/DDBJ databases">
        <authorList>
            <person name="Murphy D."/>
        </authorList>
    </citation>
    <scope>NUCLEOTIDE SEQUENCE [LARGE SCALE GENOMIC DNA]</scope>
    <source>
        <strain evidence="15 16">KMM 520</strain>
    </source>
</reference>
<feature type="domain" description="TonB-dependent receptor-like beta-barrel" evidence="13">
    <location>
        <begin position="158"/>
        <end position="570"/>
    </location>
</feature>
<dbReference type="GO" id="GO:0009279">
    <property type="term" value="C:cell outer membrane"/>
    <property type="evidence" value="ECO:0007669"/>
    <property type="project" value="UniProtKB-SubCell"/>
</dbReference>
<keyword evidence="2 10" id="KW-0813">Transport</keyword>
<dbReference type="Gene3D" id="2.170.130.10">
    <property type="entry name" value="TonB-dependent receptor, plug domain"/>
    <property type="match status" value="1"/>
</dbReference>
<proteinExistence type="inferred from homology"/>
<dbReference type="AlphaFoldDB" id="A0A0U2WFI6"/>
<evidence type="ECO:0000256" key="7">
    <source>
        <dbReference type="ARBA" id="ARBA00023077"/>
    </source>
</evidence>
<protein>
    <submittedName>
        <fullName evidence="15">Vitamin B12 transporter</fullName>
    </submittedName>
</protein>
<evidence type="ECO:0000256" key="4">
    <source>
        <dbReference type="ARBA" id="ARBA00022692"/>
    </source>
</evidence>
<organism evidence="15">
    <name type="scientific">Pseudoalteromonas translucida KMM 520</name>
    <dbReference type="NCBI Taxonomy" id="1315283"/>
    <lineage>
        <taxon>Bacteria</taxon>
        <taxon>Pseudomonadati</taxon>
        <taxon>Pseudomonadota</taxon>
        <taxon>Gammaproteobacteria</taxon>
        <taxon>Alteromonadales</taxon>
        <taxon>Pseudoalteromonadaceae</taxon>
        <taxon>Pseudoalteromonas</taxon>
    </lineage>
</organism>
<evidence type="ECO:0000256" key="3">
    <source>
        <dbReference type="ARBA" id="ARBA00022452"/>
    </source>
</evidence>
<evidence type="ECO:0000256" key="2">
    <source>
        <dbReference type="ARBA" id="ARBA00022448"/>
    </source>
</evidence>
<keyword evidence="8 10" id="KW-0472">Membrane</keyword>
<feature type="chain" id="PRO_5006833597" evidence="12">
    <location>
        <begin position="22"/>
        <end position="612"/>
    </location>
</feature>
<dbReference type="Gene3D" id="2.40.170.20">
    <property type="entry name" value="TonB-dependent receptor, beta-barrel domain"/>
    <property type="match status" value="1"/>
</dbReference>
<dbReference type="InterPro" id="IPR000531">
    <property type="entry name" value="Beta-barrel_TonB"/>
</dbReference>
<dbReference type="RefSeq" id="WP_058373944.1">
    <property type="nucleotide sequence ID" value="NZ_CP011034.1"/>
</dbReference>
<gene>
    <name evidence="15" type="primary">btuB</name>
    <name evidence="15" type="ORF">PTRA_a2760</name>
</gene>
<dbReference type="Proteomes" id="UP000065261">
    <property type="component" value="Chromosome I"/>
</dbReference>
<dbReference type="GO" id="GO:0006811">
    <property type="term" value="P:monoatomic ion transport"/>
    <property type="evidence" value="ECO:0007669"/>
    <property type="project" value="UniProtKB-KW"/>
</dbReference>
<dbReference type="InterPro" id="IPR039426">
    <property type="entry name" value="TonB-dep_rcpt-like"/>
</dbReference>
<dbReference type="OrthoDB" id="9764669at2"/>
<evidence type="ECO:0000256" key="12">
    <source>
        <dbReference type="SAM" id="SignalP"/>
    </source>
</evidence>
<dbReference type="KEGG" id="ptn:PTRA_a2760"/>
<evidence type="ECO:0000259" key="13">
    <source>
        <dbReference type="Pfam" id="PF00593"/>
    </source>
</evidence>
<evidence type="ECO:0000313" key="15">
    <source>
        <dbReference type="EMBL" id="ALS33815.1"/>
    </source>
</evidence>
<dbReference type="GO" id="GO:0015889">
    <property type="term" value="P:cobalamin transport"/>
    <property type="evidence" value="ECO:0007669"/>
    <property type="project" value="TreeGrafter"/>
</dbReference>
<evidence type="ECO:0000256" key="9">
    <source>
        <dbReference type="ARBA" id="ARBA00023237"/>
    </source>
</evidence>